<geneLocation type="plasmid" evidence="1 4">
    <name>unnamed3</name>
</geneLocation>
<reference evidence="3 4" key="1">
    <citation type="submission" date="2021-02" db="EMBL/GenBank/DDBJ databases">
        <title>FDA dAtabase for Regulatory Grade micrObial Sequences (FDA-ARGOS): Supporting development and validation of Infectious Disease Dx tests.</title>
        <authorList>
            <person name="Sproer C."/>
            <person name="Gronow S."/>
            <person name="Severitt S."/>
            <person name="Schroder I."/>
            <person name="Tallon L."/>
            <person name="Sadzewicz L."/>
            <person name="Zhao X."/>
            <person name="Boylan J."/>
            <person name="Ott S."/>
            <person name="Bowen H."/>
            <person name="Vavikolanu K."/>
            <person name="Mehta A."/>
            <person name="Aluvathingal J."/>
            <person name="Nadendla S."/>
            <person name="Lowell S."/>
            <person name="Myers T."/>
            <person name="Yan Y."/>
            <person name="Sichtig H."/>
        </authorList>
    </citation>
    <scope>NUCLEOTIDE SEQUENCE [LARGE SCALE GENOMIC DNA]</scope>
    <source>
        <strain evidence="2 3">FDAARGOS_1211</strain>
        <strain evidence="1 4">FDAARGOS_1212</strain>
        <plasmid evidence="2 3">unnamed1</plasmid>
        <plasmid evidence="1 4">unnamed3</plasmid>
    </source>
</reference>
<dbReference type="GeneID" id="63984682"/>
<name>A0ABD7DD36_9ACTN</name>
<dbReference type="Proteomes" id="UP000598054">
    <property type="component" value="Plasmid unnamed1"/>
</dbReference>
<evidence type="ECO:0000313" key="4">
    <source>
        <dbReference type="Proteomes" id="UP000623926"/>
    </source>
</evidence>
<dbReference type="RefSeq" id="WP_030799969.1">
    <property type="nucleotide sequence ID" value="NZ_CP070243.1"/>
</dbReference>
<proteinExistence type="predicted"/>
<sequence>MSLAQRVLTDWLDMQIALMDQCAHRGTEGWAHRSVYELVAVHGQWFVPSADLPAGIRAMPEKECFANAAAVDRDHPHLVYTEGFAVASGSPVGVAHAWCTDGEGRVVDPTWSDLKGSAFLGIVLPPDTRPQRHRAWAGVLESPETLFPLLRNGLDSVR</sequence>
<gene>
    <name evidence="2" type="ORF">I6J41_34200</name>
    <name evidence="1" type="ORF">I6J42_34555</name>
</gene>
<dbReference type="EMBL" id="CP070250">
    <property type="protein sequence ID" value="QRV45850.1"/>
    <property type="molecule type" value="Genomic_DNA"/>
</dbReference>
<keyword evidence="1" id="KW-0614">Plasmid</keyword>
<dbReference type="AlphaFoldDB" id="A0ABD7DD36"/>
<evidence type="ECO:0000313" key="2">
    <source>
        <dbReference type="EMBL" id="QRV45850.1"/>
    </source>
</evidence>
<evidence type="ECO:0000313" key="3">
    <source>
        <dbReference type="Proteomes" id="UP000598054"/>
    </source>
</evidence>
<organism evidence="1 4">
    <name type="scientific">Streptomyces californicus</name>
    <dbReference type="NCBI Taxonomy" id="67351"/>
    <lineage>
        <taxon>Bacteria</taxon>
        <taxon>Bacillati</taxon>
        <taxon>Actinomycetota</taxon>
        <taxon>Actinomycetes</taxon>
        <taxon>Kitasatosporales</taxon>
        <taxon>Streptomycetaceae</taxon>
        <taxon>Streptomyces</taxon>
    </lineage>
</organism>
<evidence type="ECO:0000313" key="1">
    <source>
        <dbReference type="EMBL" id="QRV39196.1"/>
    </source>
</evidence>
<geneLocation type="plasmid" evidence="2 3">
    <name>unnamed1</name>
</geneLocation>
<protein>
    <submittedName>
        <fullName evidence="1">Uncharacterized protein</fullName>
    </submittedName>
</protein>
<accession>A0ABD7DD36</accession>
<keyword evidence="3" id="KW-1185">Reference proteome</keyword>
<dbReference type="Proteomes" id="UP000623926">
    <property type="component" value="Plasmid unnamed3"/>
</dbReference>
<dbReference type="EMBL" id="CP070247">
    <property type="protein sequence ID" value="QRV39196.1"/>
    <property type="molecule type" value="Genomic_DNA"/>
</dbReference>